<sequence>MQKTLKIFIALCFLISCKTQTSPQTTSTDTKKHLMSTLTEFDETPTEIRTTISQTQQPDDIIDIDTIKSQDIEEALNFIKEALNQATSQDRKIDAEAKINELTKDLNKKQIGTMLKNIITILKIKKNIDNLITQNNKIKENHLDSRFWREATIKNLETQVPVTINNYHKEIAKTIVENSSNDAIRADIEKISANNIKQIQDQLYLIITIAKDIIQHLTLQEKTALMILRSLLKAIPSYPNEEFIQFIAHIKLQGTREMIKNFVKAIEIQNETNALEQKIKDETKREQITLERKAVFRNYTLKFSKPIYDKKSFDEIQKHIANLNPNDELEKIKDKAQKIKDEQPATQNSQDKKDDTTNP</sequence>
<gene>
    <name evidence="3" type="ordered locus">Q7M_1108</name>
</gene>
<dbReference type="PROSITE" id="PS51257">
    <property type="entry name" value="PROKAR_LIPOPROTEIN"/>
    <property type="match status" value="1"/>
</dbReference>
<dbReference type="KEGG" id="bcw:Q7M_1108"/>
<evidence type="ECO:0000313" key="3">
    <source>
        <dbReference type="EMBL" id="AFI31816.1"/>
    </source>
</evidence>
<evidence type="ECO:0000256" key="2">
    <source>
        <dbReference type="SAM" id="SignalP"/>
    </source>
</evidence>
<evidence type="ECO:0000313" key="4">
    <source>
        <dbReference type="Proteomes" id="UP000005212"/>
    </source>
</evidence>
<geneLocation type="plasmid" evidence="4">
    <name>unnamed9</name>
</geneLocation>
<dbReference type="AlphaFoldDB" id="I0FEB0"/>
<dbReference type="EMBL" id="CP003435">
    <property type="protein sequence ID" value="AFI31816.1"/>
    <property type="molecule type" value="Genomic_DNA"/>
</dbReference>
<reference evidence="3 4" key="1">
    <citation type="journal article" date="2012" name="J. Bacteriol.">
        <title>Complete Genome Sequence of Borrelia crocidurae.</title>
        <authorList>
            <person name="Elbir H."/>
            <person name="Gimenez G."/>
            <person name="Robert C."/>
            <person name="Bergstrom S."/>
            <person name="Cutler S."/>
            <person name="Raoult D."/>
            <person name="Drancourt M."/>
        </authorList>
    </citation>
    <scope>NUCLEOTIDE SEQUENCE [LARGE SCALE GENOMIC DNA]</scope>
    <source>
        <strain evidence="3 4">Achema</strain>
        <plasmid evidence="4">unnamed9</plasmid>
    </source>
</reference>
<keyword evidence="2" id="KW-0732">Signal</keyword>
<reference evidence="4" key="2">
    <citation type="submission" date="2012-03" db="EMBL/GenBank/DDBJ databases">
        <title>Complete genome sequence of Borrelia crocidurae.</title>
        <authorList>
            <person name="Elbir H."/>
            <person name="Gimenez G."/>
            <person name="Robert C."/>
            <person name="Raoult D."/>
            <person name="Drancourt M."/>
        </authorList>
    </citation>
    <scope>NUCLEOTIDE SEQUENCE [LARGE SCALE GENOMIC DNA]</scope>
    <source>
        <strain evidence="4">Achema</strain>
        <plasmid evidence="4">unnamed9</plasmid>
    </source>
</reference>
<dbReference type="PATRIC" id="fig|1155096.3.peg.1040"/>
<evidence type="ECO:0000256" key="1">
    <source>
        <dbReference type="SAM" id="MobiDB-lite"/>
    </source>
</evidence>
<dbReference type="Proteomes" id="UP000005212">
    <property type="component" value="Plasmid unnamed9"/>
</dbReference>
<feature type="compositionally biased region" description="Basic and acidic residues" evidence="1">
    <location>
        <begin position="350"/>
        <end position="359"/>
    </location>
</feature>
<accession>I0FEB0</accession>
<protein>
    <recommendedName>
        <fullName evidence="5">Lipoprotein</fullName>
    </recommendedName>
</protein>
<dbReference type="HOGENOM" id="CLU_770897_0_0_12"/>
<organism evidence="3 4">
    <name type="scientific">Borrelia crocidurae (strain Achema)</name>
    <dbReference type="NCBI Taxonomy" id="1155096"/>
    <lineage>
        <taxon>Bacteria</taxon>
        <taxon>Pseudomonadati</taxon>
        <taxon>Spirochaetota</taxon>
        <taxon>Spirochaetia</taxon>
        <taxon>Spirochaetales</taxon>
        <taxon>Borreliaceae</taxon>
        <taxon>Borrelia</taxon>
    </lineage>
</organism>
<feature type="signal peptide" evidence="2">
    <location>
        <begin position="1"/>
        <end position="21"/>
    </location>
</feature>
<dbReference type="RefSeq" id="WP_014683189.1">
    <property type="nucleotide sequence ID" value="NC_017778.1"/>
</dbReference>
<feature type="region of interest" description="Disordered" evidence="1">
    <location>
        <begin position="324"/>
        <end position="359"/>
    </location>
</feature>
<keyword evidence="3" id="KW-0614">Plasmid</keyword>
<evidence type="ECO:0008006" key="5">
    <source>
        <dbReference type="Google" id="ProtNLM"/>
    </source>
</evidence>
<feature type="compositionally biased region" description="Basic and acidic residues" evidence="1">
    <location>
        <begin position="328"/>
        <end position="343"/>
    </location>
</feature>
<proteinExistence type="predicted"/>
<name>I0FEB0_BORCA</name>
<feature type="chain" id="PRO_5003627109" description="Lipoprotein" evidence="2">
    <location>
        <begin position="22"/>
        <end position="359"/>
    </location>
</feature>